<dbReference type="EMBL" id="CP009518">
    <property type="protein sequence ID" value="AKB84102.1"/>
    <property type="molecule type" value="Genomic_DNA"/>
</dbReference>
<dbReference type="HOGENOM" id="CLU_109673_0_0_2"/>
<keyword evidence="2" id="KW-1185">Reference proteome</keyword>
<dbReference type="Gene3D" id="3.40.50.1010">
    <property type="entry name" value="5'-nuclease"/>
    <property type="match status" value="1"/>
</dbReference>
<dbReference type="KEGG" id="mmet:MCMEM_0049"/>
<accession>A0A0E3SQ71</accession>
<name>A0A0E3SQ71_METMT</name>
<proteinExistence type="predicted"/>
<evidence type="ECO:0000313" key="1">
    <source>
        <dbReference type="EMBL" id="AKB84102.1"/>
    </source>
</evidence>
<dbReference type="Proteomes" id="UP000033048">
    <property type="component" value="Chromosome"/>
</dbReference>
<dbReference type="SUPFAM" id="SSF88723">
    <property type="entry name" value="PIN domain-like"/>
    <property type="match status" value="1"/>
</dbReference>
<dbReference type="RefSeq" id="WP_156145976.1">
    <property type="nucleotide sequence ID" value="NZ_CP009518.1"/>
</dbReference>
<reference evidence="1 2" key="1">
    <citation type="submission" date="2014-07" db="EMBL/GenBank/DDBJ databases">
        <title>Methanogenic archaea and the global carbon cycle.</title>
        <authorList>
            <person name="Henriksen J.R."/>
            <person name="Luke J."/>
            <person name="Reinhart S."/>
            <person name="Benedict M.N."/>
            <person name="Youngblut N.D."/>
            <person name="Metcalf M.E."/>
            <person name="Whitaker R.J."/>
            <person name="Metcalf W.W."/>
        </authorList>
    </citation>
    <scope>NUCLEOTIDE SEQUENCE [LARGE SCALE GENOMIC DNA]</scope>
    <source>
        <strain evidence="1 2">MM1</strain>
    </source>
</reference>
<dbReference type="GeneID" id="24892518"/>
<sequence>MATNIDHVNNYSPTEGDILFFDANVWLAIYGPSPKFWAQAPCSDLYYKLIKNNIPIYTNCLIISEIINSWARLEFKQQRKSLGYEQNEYKLFRETPQFKSVAKEISITVDKILRWSKRIDSNLESIDMENIISKYESGHHDFNDLVFGNICENNAFIFVTNDSDFCTENMDILTANKFMIKN</sequence>
<organism evidence="1 2">
    <name type="scientific">Methanococcoides methylutens MM1</name>
    <dbReference type="NCBI Taxonomy" id="1434104"/>
    <lineage>
        <taxon>Archaea</taxon>
        <taxon>Methanobacteriati</taxon>
        <taxon>Methanobacteriota</taxon>
        <taxon>Stenosarchaea group</taxon>
        <taxon>Methanomicrobia</taxon>
        <taxon>Methanosarcinales</taxon>
        <taxon>Methanosarcinaceae</taxon>
        <taxon>Methanococcoides</taxon>
    </lineage>
</organism>
<evidence type="ECO:0000313" key="2">
    <source>
        <dbReference type="Proteomes" id="UP000033048"/>
    </source>
</evidence>
<dbReference type="InterPro" id="IPR029060">
    <property type="entry name" value="PIN-like_dom_sf"/>
</dbReference>
<dbReference type="OrthoDB" id="129820at2157"/>
<dbReference type="AlphaFoldDB" id="A0A0E3SQ71"/>
<evidence type="ECO:0008006" key="3">
    <source>
        <dbReference type="Google" id="ProtNLM"/>
    </source>
</evidence>
<protein>
    <recommendedName>
        <fullName evidence="3">PIN domain-containing protein</fullName>
    </recommendedName>
</protein>
<dbReference type="STRING" id="1434104.MCMEM_0049"/>
<gene>
    <name evidence="1" type="ORF">MCMEM_0049</name>
</gene>